<comment type="caution">
    <text evidence="1">The sequence shown here is derived from an EMBL/GenBank/DDBJ whole genome shotgun (WGS) entry which is preliminary data.</text>
</comment>
<protein>
    <submittedName>
        <fullName evidence="1">Uncharacterized protein</fullName>
    </submittedName>
</protein>
<name>A0ABU5DGG3_9BURK</name>
<keyword evidence="2" id="KW-1185">Reference proteome</keyword>
<gene>
    <name evidence="1" type="ORF">SNE35_12710</name>
</gene>
<dbReference type="Proteomes" id="UP001285263">
    <property type="component" value="Unassembled WGS sequence"/>
</dbReference>
<accession>A0ABU5DGG3</accession>
<dbReference type="EMBL" id="JAXCLA010000004">
    <property type="protein sequence ID" value="MDY0745375.1"/>
    <property type="molecule type" value="Genomic_DNA"/>
</dbReference>
<evidence type="ECO:0000313" key="2">
    <source>
        <dbReference type="Proteomes" id="UP001285263"/>
    </source>
</evidence>
<organism evidence="1 2">
    <name type="scientific">Roseateles agri</name>
    <dbReference type="NCBI Taxonomy" id="3098619"/>
    <lineage>
        <taxon>Bacteria</taxon>
        <taxon>Pseudomonadati</taxon>
        <taxon>Pseudomonadota</taxon>
        <taxon>Betaproteobacteria</taxon>
        <taxon>Burkholderiales</taxon>
        <taxon>Sphaerotilaceae</taxon>
        <taxon>Roseateles</taxon>
    </lineage>
</organism>
<reference evidence="1 2" key="1">
    <citation type="submission" date="2023-11" db="EMBL/GenBank/DDBJ databases">
        <title>Paucibacter sp. nov., isolated from fresh soil in Korea.</title>
        <authorList>
            <person name="Le N.T.T."/>
        </authorList>
    </citation>
    <scope>NUCLEOTIDE SEQUENCE [LARGE SCALE GENOMIC DNA]</scope>
    <source>
        <strain evidence="1 2">R3-3</strain>
    </source>
</reference>
<sequence length="258" mass="27690">MDQIATPHTYSLTEDAPQDAELLLCTHMTVVVRARCIGADMMPRELGVVVARQHCDGDRPQLRALMEAARRAAARARASCIEARIGGRWVTLLEEEEMDEEDADDIDVGEDASLKGISTMNASKTPIASRFGAAAAASLLALTGASQALAGTPQQNYQQERANCMNGNTTQDRATCLREAGAALQEARRNGLVTPSPRMMTQNAVQRCQRQPDKEDRADCERLALGQGTQEGSVGEGAIVREIATLQTQPTGAGNRGK</sequence>
<proteinExistence type="predicted"/>
<dbReference type="RefSeq" id="WP_320423284.1">
    <property type="nucleotide sequence ID" value="NZ_JAXCLA010000004.1"/>
</dbReference>
<evidence type="ECO:0000313" key="1">
    <source>
        <dbReference type="EMBL" id="MDY0745375.1"/>
    </source>
</evidence>